<feature type="region of interest" description="Disordered" evidence="1">
    <location>
        <begin position="400"/>
        <end position="434"/>
    </location>
</feature>
<dbReference type="GeneID" id="27670369"/>
<evidence type="ECO:0000313" key="4">
    <source>
        <dbReference type="Proteomes" id="UP000033710"/>
    </source>
</evidence>
<dbReference type="Proteomes" id="UP000033710">
    <property type="component" value="Unassembled WGS sequence"/>
</dbReference>
<dbReference type="PANTHER" id="PTHR36205">
    <property type="entry name" value="CHROMOSOME 19, WHOLE GENOME SHOTGUN SEQUENCE"/>
    <property type="match status" value="1"/>
</dbReference>
<dbReference type="OrthoDB" id="3353407at2759"/>
<keyword evidence="2" id="KW-0472">Membrane</keyword>
<feature type="compositionally biased region" description="Polar residues" evidence="1">
    <location>
        <begin position="69"/>
        <end position="81"/>
    </location>
</feature>
<keyword evidence="2" id="KW-0812">Transmembrane</keyword>
<dbReference type="EMBL" id="AXCR01000007">
    <property type="protein sequence ID" value="KJR84774.1"/>
    <property type="molecule type" value="Genomic_DNA"/>
</dbReference>
<reference evidence="3 4" key="1">
    <citation type="journal article" date="2014" name="BMC Genomics">
        <title>Comparative genomics of the major fungal agents of human and animal Sporotrichosis: Sporothrix schenckii and Sporothrix brasiliensis.</title>
        <authorList>
            <person name="Teixeira M.M."/>
            <person name="de Almeida L.G."/>
            <person name="Kubitschek-Barreira P."/>
            <person name="Alves F.L."/>
            <person name="Kioshima E.S."/>
            <person name="Abadio A.K."/>
            <person name="Fernandes L."/>
            <person name="Derengowski L.S."/>
            <person name="Ferreira K.S."/>
            <person name="Souza R.C."/>
            <person name="Ruiz J.C."/>
            <person name="de Andrade N.C."/>
            <person name="Paes H.C."/>
            <person name="Nicola A.M."/>
            <person name="Albuquerque P."/>
            <person name="Gerber A.L."/>
            <person name="Martins V.P."/>
            <person name="Peconick L.D."/>
            <person name="Neto A.V."/>
            <person name="Chaucanez C.B."/>
            <person name="Silva P.A."/>
            <person name="Cunha O.L."/>
            <person name="de Oliveira F.F."/>
            <person name="dos Santos T.C."/>
            <person name="Barros A.L."/>
            <person name="Soares M.A."/>
            <person name="de Oliveira L.M."/>
            <person name="Marini M.M."/>
            <person name="Villalobos-Duno H."/>
            <person name="Cunha M.M."/>
            <person name="de Hoog S."/>
            <person name="da Silveira J.F."/>
            <person name="Henrissat B."/>
            <person name="Nino-Vega G.A."/>
            <person name="Cisalpino P.S."/>
            <person name="Mora-Montes H.M."/>
            <person name="Almeida S.R."/>
            <person name="Stajich J.E."/>
            <person name="Lopes-Bezerra L.M."/>
            <person name="Vasconcelos A.T."/>
            <person name="Felipe M.S."/>
        </authorList>
    </citation>
    <scope>NUCLEOTIDE SEQUENCE [LARGE SCALE GENOMIC DNA]</scope>
    <source>
        <strain evidence="3 4">1099-18</strain>
    </source>
</reference>
<name>A0A0F2M6R5_SPOSC</name>
<evidence type="ECO:0008006" key="5">
    <source>
        <dbReference type="Google" id="ProtNLM"/>
    </source>
</evidence>
<reference evidence="3 4" key="2">
    <citation type="journal article" date="2015" name="Eukaryot. Cell">
        <title>Asexual propagation of a virulent clone complex in a human and feline outbreak of sporotrichosis.</title>
        <authorList>
            <person name="Teixeira Mde M."/>
            <person name="Rodrigues A.M."/>
            <person name="Tsui C.K."/>
            <person name="de Almeida L.G."/>
            <person name="Van Diepeningen A.D."/>
            <person name="van den Ende B.G."/>
            <person name="Fernandes G.F."/>
            <person name="Kano R."/>
            <person name="Hamelin R.C."/>
            <person name="Lopes-Bezerra L.M."/>
            <person name="Vasconcelos A.T."/>
            <person name="de Hoog S."/>
            <person name="de Camargo Z.P."/>
            <person name="Felipe M.S."/>
        </authorList>
    </citation>
    <scope>NUCLEOTIDE SEQUENCE [LARGE SCALE GENOMIC DNA]</scope>
    <source>
        <strain evidence="3 4">1099-18</strain>
    </source>
</reference>
<feature type="compositionally biased region" description="Basic and acidic residues" evidence="1">
    <location>
        <begin position="24"/>
        <end position="37"/>
    </location>
</feature>
<dbReference type="VEuPathDB" id="FungiDB:SPSK_08497"/>
<dbReference type="AlphaFoldDB" id="A0A0F2M6R5"/>
<proteinExistence type="predicted"/>
<dbReference type="Pfam" id="PF11885">
    <property type="entry name" value="DUF3405"/>
    <property type="match status" value="1"/>
</dbReference>
<organism evidence="3 4">
    <name type="scientific">Sporothrix schenckii 1099-18</name>
    <dbReference type="NCBI Taxonomy" id="1397361"/>
    <lineage>
        <taxon>Eukaryota</taxon>
        <taxon>Fungi</taxon>
        <taxon>Dikarya</taxon>
        <taxon>Ascomycota</taxon>
        <taxon>Pezizomycotina</taxon>
        <taxon>Sordariomycetes</taxon>
        <taxon>Sordariomycetidae</taxon>
        <taxon>Ophiostomatales</taxon>
        <taxon>Ophiostomataceae</taxon>
        <taxon>Sporothrix</taxon>
    </lineage>
</organism>
<evidence type="ECO:0000256" key="2">
    <source>
        <dbReference type="SAM" id="Phobius"/>
    </source>
</evidence>
<feature type="compositionally biased region" description="Acidic residues" evidence="1">
    <location>
        <begin position="38"/>
        <end position="55"/>
    </location>
</feature>
<dbReference type="KEGG" id="ssck:SPSK_08497"/>
<accession>A0A0F2M6R5</accession>
<feature type="region of interest" description="Disordered" evidence="1">
    <location>
        <begin position="1"/>
        <end position="101"/>
    </location>
</feature>
<feature type="region of interest" description="Disordered" evidence="1">
    <location>
        <begin position="680"/>
        <end position="699"/>
    </location>
</feature>
<protein>
    <recommendedName>
        <fullName evidence="5">Major facilitator superfamily transporter</fullName>
    </recommendedName>
</protein>
<sequence>MGLLPTGLFRSRDSRPQGLPLYEKPTRASSGKDRYSDDDISSPDGSDDDEYDYDGESAASSPRSGRAFSRQSSGTAASTSYMLPKRAPGTGHPVSAFEQPRRRLRASTASAAVRAHIYRLPQKVIRYLCTALIMTIVVLIITLVRASQLENRRLAIGGGKGAATPPAWESFDFLTRYYGGVRNLVPLKENVPQYPREEDEQPYGLGVNDTSANAAGTGDDAAPKVHLHAAAAAAAAALHKADKAPLPPSAAFDTYKGYVKASDPDHISPCFIDDKNTVSVPPLRYYEGRPNGFPQNIMGSYELLSLAEDICFDRFGRFGPYGYGYSVRSGGLGVGEYGESEGAEAVWAGDASKVDYRKVDWAGAQQRCYNANARRFKPAETRHAPVNGLYVNDGAAPLGKEAPAPIHHAPRDAPAEATSDVVSEPTTNSTDSVPVVHAETSAAPATPPPQGDIPRTAVVIRCWDEFIWHEEDIMNLRALIVELSLASGGRYDVHLLVQVKNDAKFPIWADDGAYRAKIDSVIPPEFRSIVTLWTETQMLSLYQGIHDLYTRGPGLPVHGVYRGLQMAMQHFSYNHPEYEYFWQWEMDIRYTGHHLDLFTKTENWAKEQPRKGLWERNSRFYIPSVHGSWEDFRQMARVQTEAGLAGADNIWSGVPGAGPNAGPGANKVAGEQTVWGPVRPADPEDWFEPENDPVPPTSYEKDRYTWGVGEEADLITLNPIFDPEGTTWLLADDITGYNETAERAGGQTSGKPQRRAQIITASRMSRRMLHTMHRETAFKKHHAFSEMWPATAALQHGYKAVYVPHPVYVDREWPTQYMARTFNGGRNGASGGSRMSVFGQREHNFLGLTWYYNAGFSPNLYRRWLGLKVNGDGGADFEENADVTRNDSTVSNMRGGEGRMCLPAMLLHPIKGVELPVESHANEDYNKPDSDLNPGS</sequence>
<dbReference type="InterPro" id="IPR021822">
    <property type="entry name" value="DUF3405"/>
</dbReference>
<comment type="caution">
    <text evidence="3">The sequence shown here is derived from an EMBL/GenBank/DDBJ whole genome shotgun (WGS) entry which is preliminary data.</text>
</comment>
<keyword evidence="2" id="KW-1133">Transmembrane helix</keyword>
<dbReference type="PANTHER" id="PTHR36205:SF1">
    <property type="entry name" value="MAJOR FACILITATOR SUPERFAMILY TRANSPORTER"/>
    <property type="match status" value="1"/>
</dbReference>
<evidence type="ECO:0000313" key="3">
    <source>
        <dbReference type="EMBL" id="KJR84774.1"/>
    </source>
</evidence>
<feature type="compositionally biased region" description="Polar residues" evidence="1">
    <location>
        <begin position="420"/>
        <end position="432"/>
    </location>
</feature>
<evidence type="ECO:0000256" key="1">
    <source>
        <dbReference type="SAM" id="MobiDB-lite"/>
    </source>
</evidence>
<feature type="transmembrane region" description="Helical" evidence="2">
    <location>
        <begin position="124"/>
        <end position="144"/>
    </location>
</feature>
<gene>
    <name evidence="3" type="ORF">SPSK_08497</name>
</gene>
<dbReference type="RefSeq" id="XP_016587450.1">
    <property type="nucleotide sequence ID" value="XM_016735092.1"/>
</dbReference>